<dbReference type="GO" id="GO:0005576">
    <property type="term" value="C:extracellular region"/>
    <property type="evidence" value="ECO:0007669"/>
    <property type="project" value="UniProtKB-SubCell"/>
</dbReference>
<dbReference type="GO" id="GO:0005604">
    <property type="term" value="C:basement membrane"/>
    <property type="evidence" value="ECO:0007669"/>
    <property type="project" value="TreeGrafter"/>
</dbReference>
<sequence length="457" mass="52217">MELHILLPFLIVIIKGLNYKNLNPCYDLKGYARYCQPKFINVAKYGEIETTNHCGSESMTSICYNTGNDIDSDLTKCSICTNDTFISTAINDIETVRNKTCWISQPSKDNQKQVQVSIKLEKKYEIAFIIIEFCSKNADSFRILKSHDYEQSWTSYQYYSSNCDFYHNLINENSSSTIKATCKEWMMGNPVYKTRYARNVDSILLKGNTKVAFSTVKGKQNILHFSNNPILQEWMTVTNLKIIFDRAVHPFSIYKNSNYFYGISNIIIGGKCKCNGHASKCILTENDKVTCLCQHNTSGKECQKCSPFHVDRPWMPATVHNANECIACKCNLHSKTCQFDRQFYIQSGFKSGAECLHCQDHTTGRYCHVCEKGYYRDFAKPIIDPQACIDCKCHPVGSENGFCHNLNGICKCKEGVTGEKCNQCAPGFEQSRSNHAPCISNEFYNLYKYNVLICRRN</sequence>
<dbReference type="SMART" id="SM00136">
    <property type="entry name" value="LamNT"/>
    <property type="match status" value="1"/>
</dbReference>
<dbReference type="GO" id="GO:0016358">
    <property type="term" value="P:dendrite development"/>
    <property type="evidence" value="ECO:0007669"/>
    <property type="project" value="TreeGrafter"/>
</dbReference>
<dbReference type="OrthoDB" id="5984158at2759"/>
<evidence type="ECO:0000256" key="5">
    <source>
        <dbReference type="ARBA" id="ARBA00023157"/>
    </source>
</evidence>
<protein>
    <recommendedName>
        <fullName evidence="14">Netrin-1</fullName>
    </recommendedName>
</protein>
<keyword evidence="6" id="KW-0325">Glycoprotein</keyword>
<dbReference type="InterPro" id="IPR056863">
    <property type="entry name" value="LMN_ATRN_NET-like_EGF"/>
</dbReference>
<dbReference type="AlphaFoldDB" id="A0A177B2Z8"/>
<evidence type="ECO:0000256" key="2">
    <source>
        <dbReference type="ARBA" id="ARBA00022525"/>
    </source>
</evidence>
<feature type="chain" id="PRO_5008056797" description="Netrin-1" evidence="9">
    <location>
        <begin position="17"/>
        <end position="457"/>
    </location>
</feature>
<dbReference type="GO" id="GO:0008045">
    <property type="term" value="P:motor neuron axon guidance"/>
    <property type="evidence" value="ECO:0007669"/>
    <property type="project" value="TreeGrafter"/>
</dbReference>
<evidence type="ECO:0008006" key="14">
    <source>
        <dbReference type="Google" id="ProtNLM"/>
    </source>
</evidence>
<gene>
    <name evidence="12" type="ORF">A3Q56_04115</name>
</gene>
<evidence type="ECO:0000256" key="4">
    <source>
        <dbReference type="ARBA" id="ARBA00022737"/>
    </source>
</evidence>
<dbReference type="PROSITE" id="PS50027">
    <property type="entry name" value="EGF_LAM_2"/>
    <property type="match status" value="1"/>
</dbReference>
<evidence type="ECO:0000256" key="9">
    <source>
        <dbReference type="SAM" id="SignalP"/>
    </source>
</evidence>
<keyword evidence="4" id="KW-0677">Repeat</keyword>
<dbReference type="InterPro" id="IPR050440">
    <property type="entry name" value="Laminin/Netrin_ECM"/>
</dbReference>
<dbReference type="FunFam" id="2.10.25.10:FF:000048">
    <property type="entry name" value="Netrin 3"/>
    <property type="match status" value="1"/>
</dbReference>
<evidence type="ECO:0000313" key="13">
    <source>
        <dbReference type="Proteomes" id="UP000078046"/>
    </source>
</evidence>
<feature type="disulfide bond" evidence="8">
    <location>
        <begin position="412"/>
        <end position="421"/>
    </location>
</feature>
<feature type="signal peptide" evidence="9">
    <location>
        <begin position="1"/>
        <end position="16"/>
    </location>
</feature>
<proteinExistence type="predicted"/>
<evidence type="ECO:0000256" key="8">
    <source>
        <dbReference type="PROSITE-ProRule" id="PRU00460"/>
    </source>
</evidence>
<keyword evidence="7 8" id="KW-0424">Laminin EGF-like domain</keyword>
<dbReference type="GO" id="GO:0009888">
    <property type="term" value="P:tissue development"/>
    <property type="evidence" value="ECO:0007669"/>
    <property type="project" value="TreeGrafter"/>
</dbReference>
<dbReference type="PANTHER" id="PTHR10574">
    <property type="entry name" value="NETRIN/LAMININ-RELATED"/>
    <property type="match status" value="1"/>
</dbReference>
<name>A0A177B2Z8_9BILA</name>
<dbReference type="Gene3D" id="2.10.25.10">
    <property type="entry name" value="Laminin"/>
    <property type="match status" value="2"/>
</dbReference>
<evidence type="ECO:0000259" key="10">
    <source>
        <dbReference type="PROSITE" id="PS50027"/>
    </source>
</evidence>
<dbReference type="PROSITE" id="PS01248">
    <property type="entry name" value="EGF_LAM_1"/>
    <property type="match status" value="1"/>
</dbReference>
<dbReference type="PROSITE" id="PS51117">
    <property type="entry name" value="LAMININ_NTER"/>
    <property type="match status" value="1"/>
</dbReference>
<feature type="disulfide bond" evidence="8">
    <location>
        <begin position="424"/>
        <end position="438"/>
    </location>
</feature>
<keyword evidence="5 8" id="KW-1015">Disulfide bond</keyword>
<dbReference type="EMBL" id="LWCA01000537">
    <property type="protein sequence ID" value="OAF67973.1"/>
    <property type="molecule type" value="Genomic_DNA"/>
</dbReference>
<dbReference type="GO" id="GO:0009887">
    <property type="term" value="P:animal organ morphogenesis"/>
    <property type="evidence" value="ECO:0007669"/>
    <property type="project" value="TreeGrafter"/>
</dbReference>
<evidence type="ECO:0000256" key="3">
    <source>
        <dbReference type="ARBA" id="ARBA00022729"/>
    </source>
</evidence>
<dbReference type="SMART" id="SM00180">
    <property type="entry name" value="EGF_Lam"/>
    <property type="match status" value="3"/>
</dbReference>
<dbReference type="PANTHER" id="PTHR10574:SF365">
    <property type="entry name" value="NETRIN-A-RELATED"/>
    <property type="match status" value="1"/>
</dbReference>
<dbReference type="Gene3D" id="2.60.120.260">
    <property type="entry name" value="Galactose-binding domain-like"/>
    <property type="match status" value="1"/>
</dbReference>
<feature type="domain" description="Laminin EGF-like" evidence="10">
    <location>
        <begin position="391"/>
        <end position="440"/>
    </location>
</feature>
<evidence type="ECO:0000259" key="11">
    <source>
        <dbReference type="PROSITE" id="PS51117"/>
    </source>
</evidence>
<keyword evidence="3 9" id="KW-0732">Signal</keyword>
<dbReference type="Pfam" id="PF00055">
    <property type="entry name" value="Laminin_N"/>
    <property type="match status" value="1"/>
</dbReference>
<dbReference type="Pfam" id="PF00053">
    <property type="entry name" value="EGF_laminin"/>
    <property type="match status" value="1"/>
</dbReference>
<comment type="subcellular location">
    <subcellularLocation>
        <location evidence="1">Secreted</location>
    </subcellularLocation>
</comment>
<dbReference type="SUPFAM" id="SSF57196">
    <property type="entry name" value="EGF/Laminin"/>
    <property type="match status" value="3"/>
</dbReference>
<feature type="domain" description="Laminin N-terminal" evidence="11">
    <location>
        <begin position="31"/>
        <end position="271"/>
    </location>
</feature>
<dbReference type="Pfam" id="PF24973">
    <property type="entry name" value="EGF_LMN_ATRN"/>
    <property type="match status" value="2"/>
</dbReference>
<dbReference type="Proteomes" id="UP000078046">
    <property type="component" value="Unassembled WGS sequence"/>
</dbReference>
<feature type="disulfide bond" evidence="8">
    <location>
        <begin position="391"/>
        <end position="403"/>
    </location>
</feature>
<keyword evidence="13" id="KW-1185">Reference proteome</keyword>
<keyword evidence="2" id="KW-0964">Secreted</keyword>
<comment type="caution">
    <text evidence="12">The sequence shown here is derived from an EMBL/GenBank/DDBJ whole genome shotgun (WGS) entry which is preliminary data.</text>
</comment>
<evidence type="ECO:0000256" key="7">
    <source>
        <dbReference type="ARBA" id="ARBA00023292"/>
    </source>
</evidence>
<feature type="disulfide bond" evidence="8">
    <location>
        <begin position="393"/>
        <end position="410"/>
    </location>
</feature>
<dbReference type="InterPro" id="IPR002049">
    <property type="entry name" value="LE_dom"/>
</dbReference>
<reference evidence="12 13" key="1">
    <citation type="submission" date="2016-04" db="EMBL/GenBank/DDBJ databases">
        <title>The genome of Intoshia linei affirms orthonectids as highly simplified spiralians.</title>
        <authorList>
            <person name="Mikhailov K.V."/>
            <person name="Slusarev G.S."/>
            <person name="Nikitin M.A."/>
            <person name="Logacheva M.D."/>
            <person name="Penin A."/>
            <person name="Aleoshin V."/>
            <person name="Panchin Y.V."/>
        </authorList>
    </citation>
    <scope>NUCLEOTIDE SEQUENCE [LARGE SCALE GENOMIC DNA]</scope>
    <source>
        <strain evidence="12">Intl2013</strain>
        <tissue evidence="12">Whole animal</tissue>
    </source>
</reference>
<evidence type="ECO:0000256" key="1">
    <source>
        <dbReference type="ARBA" id="ARBA00004613"/>
    </source>
</evidence>
<evidence type="ECO:0000313" key="12">
    <source>
        <dbReference type="EMBL" id="OAF67973.1"/>
    </source>
</evidence>
<dbReference type="InterPro" id="IPR008211">
    <property type="entry name" value="Laminin_N"/>
</dbReference>
<evidence type="ECO:0000256" key="6">
    <source>
        <dbReference type="ARBA" id="ARBA00023180"/>
    </source>
</evidence>
<dbReference type="CDD" id="cd00055">
    <property type="entry name" value="EGF_Lam"/>
    <property type="match status" value="2"/>
</dbReference>
<accession>A0A177B2Z8</accession>
<organism evidence="12 13">
    <name type="scientific">Intoshia linei</name>
    <dbReference type="NCBI Taxonomy" id="1819745"/>
    <lineage>
        <taxon>Eukaryota</taxon>
        <taxon>Metazoa</taxon>
        <taxon>Spiralia</taxon>
        <taxon>Lophotrochozoa</taxon>
        <taxon>Mesozoa</taxon>
        <taxon>Orthonectida</taxon>
        <taxon>Rhopaluridae</taxon>
        <taxon>Intoshia</taxon>
    </lineage>
</organism>